<keyword evidence="3" id="KW-0418">Kinase</keyword>
<dbReference type="InterPro" id="IPR036388">
    <property type="entry name" value="WH-like_DNA-bd_sf"/>
</dbReference>
<sequence>MSSQSRHGTQHNRRHMQAESAGSQQLLKVINRMALVRHLCANPGLSRADLAGAVGLTKSTVSGLVRELIGEGWLVEREVVATGDLGRRPTPLFIDPDRLLLLGAEVGVESVRVVATSLTGDVKACTVANYGASRTVRACITILATALLKLRKQLNGDQQVLGIGVGLPGGVNEARGVLHFAPNLGWRDIPFGELLGEKLLGTSLDGVPLYLQNEADVAALGEMEFNPSPASDPLLYVSINQGLGAGVIVGDRLLTGSRGFAGEVGHMVLQLNGPRCSCGRRGCAEALIATRAMLHGSGEDAALRSLGEVRAHLVDEDAETVKAVASAGRYLGVLLQNLATAYDPAAIVLGGSVVELGEPFLKQALDTLLDYAAAASLPPPSVRISRFGANAVAVGAAALARYRLTRPALPLADTSVVAAEAEETL</sequence>
<feature type="region of interest" description="Disordered" evidence="2">
    <location>
        <begin position="1"/>
        <end position="21"/>
    </location>
</feature>
<organism evidence="3 4">
    <name type="scientific">Roseateles puraquae</name>
    <dbReference type="NCBI Taxonomy" id="431059"/>
    <lineage>
        <taxon>Bacteria</taxon>
        <taxon>Pseudomonadati</taxon>
        <taxon>Pseudomonadota</taxon>
        <taxon>Betaproteobacteria</taxon>
        <taxon>Burkholderiales</taxon>
        <taxon>Sphaerotilaceae</taxon>
        <taxon>Roseateles</taxon>
    </lineage>
</organism>
<proteinExistence type="inferred from homology"/>
<keyword evidence="4" id="KW-1185">Reference proteome</keyword>
<dbReference type="EMBL" id="NISI01000007">
    <property type="protein sequence ID" value="OWR02767.1"/>
    <property type="molecule type" value="Genomic_DNA"/>
</dbReference>
<dbReference type="Proteomes" id="UP000197446">
    <property type="component" value="Unassembled WGS sequence"/>
</dbReference>
<dbReference type="CDD" id="cd24076">
    <property type="entry name" value="ASKHA_ATPase_ROK_BsXylR-like"/>
    <property type="match status" value="1"/>
</dbReference>
<evidence type="ECO:0000313" key="4">
    <source>
        <dbReference type="Proteomes" id="UP000197446"/>
    </source>
</evidence>
<dbReference type="InterPro" id="IPR000600">
    <property type="entry name" value="ROK"/>
</dbReference>
<evidence type="ECO:0000256" key="1">
    <source>
        <dbReference type="ARBA" id="ARBA00006479"/>
    </source>
</evidence>
<dbReference type="SUPFAM" id="SSF46785">
    <property type="entry name" value="Winged helix' DNA-binding domain"/>
    <property type="match status" value="1"/>
</dbReference>
<gene>
    <name evidence="3" type="ORF">CDO81_18255</name>
</gene>
<evidence type="ECO:0000256" key="2">
    <source>
        <dbReference type="SAM" id="MobiDB-lite"/>
    </source>
</evidence>
<comment type="caution">
    <text evidence="3">The sequence shown here is derived from an EMBL/GenBank/DDBJ whole genome shotgun (WGS) entry which is preliminary data.</text>
</comment>
<accession>A0A254N8T7</accession>
<dbReference type="Gene3D" id="3.30.420.40">
    <property type="match status" value="2"/>
</dbReference>
<dbReference type="InterPro" id="IPR049874">
    <property type="entry name" value="ROK_cs"/>
</dbReference>
<dbReference type="InterPro" id="IPR043129">
    <property type="entry name" value="ATPase_NBD"/>
</dbReference>
<keyword evidence="3" id="KW-0808">Transferase</keyword>
<comment type="similarity">
    <text evidence="1">Belongs to the ROK (NagC/XylR) family.</text>
</comment>
<reference evidence="3 4" key="1">
    <citation type="journal article" date="2007" name="Int. J. Syst. Evol. Microbiol.">
        <title>Description of Pelomonas aquatica sp. nov. and Pelomonas puraquae sp. nov., isolated from industrial and haemodialysis water.</title>
        <authorList>
            <person name="Gomila M."/>
            <person name="Bowien B."/>
            <person name="Falsen E."/>
            <person name="Moore E.R."/>
            <person name="Lalucat J."/>
        </authorList>
    </citation>
    <scope>NUCLEOTIDE SEQUENCE [LARGE SCALE GENOMIC DNA]</scope>
    <source>
        <strain evidence="3 4">CCUG 52769</strain>
    </source>
</reference>
<evidence type="ECO:0000313" key="3">
    <source>
        <dbReference type="EMBL" id="OWR02767.1"/>
    </source>
</evidence>
<dbReference type="SUPFAM" id="SSF53067">
    <property type="entry name" value="Actin-like ATPase domain"/>
    <property type="match status" value="1"/>
</dbReference>
<name>A0A254N8T7_9BURK</name>
<dbReference type="PANTHER" id="PTHR18964">
    <property type="entry name" value="ROK (REPRESSOR, ORF, KINASE) FAMILY"/>
    <property type="match status" value="1"/>
</dbReference>
<dbReference type="InterPro" id="IPR036390">
    <property type="entry name" value="WH_DNA-bd_sf"/>
</dbReference>
<dbReference type="Pfam" id="PF00480">
    <property type="entry name" value="ROK"/>
    <property type="match status" value="1"/>
</dbReference>
<dbReference type="Pfam" id="PF13412">
    <property type="entry name" value="HTH_24"/>
    <property type="match status" value="1"/>
</dbReference>
<dbReference type="PANTHER" id="PTHR18964:SF149">
    <property type="entry name" value="BIFUNCTIONAL UDP-N-ACETYLGLUCOSAMINE 2-EPIMERASE_N-ACETYLMANNOSAMINE KINASE"/>
    <property type="match status" value="1"/>
</dbReference>
<dbReference type="Gene3D" id="1.10.10.10">
    <property type="entry name" value="Winged helix-like DNA-binding domain superfamily/Winged helix DNA-binding domain"/>
    <property type="match status" value="1"/>
</dbReference>
<protein>
    <submittedName>
        <fullName evidence="3">Sugar kinase</fullName>
    </submittedName>
</protein>
<dbReference type="GO" id="GO:0016301">
    <property type="term" value="F:kinase activity"/>
    <property type="evidence" value="ECO:0007669"/>
    <property type="project" value="UniProtKB-KW"/>
</dbReference>
<dbReference type="AlphaFoldDB" id="A0A254N8T7"/>
<dbReference type="PROSITE" id="PS01125">
    <property type="entry name" value="ROK"/>
    <property type="match status" value="1"/>
</dbReference>